<keyword evidence="2" id="KW-1133">Transmembrane helix</keyword>
<feature type="compositionally biased region" description="Low complexity" evidence="1">
    <location>
        <begin position="88"/>
        <end position="97"/>
    </location>
</feature>
<feature type="transmembrane region" description="Helical" evidence="2">
    <location>
        <begin position="290"/>
        <end position="308"/>
    </location>
</feature>
<feature type="region of interest" description="Disordered" evidence="1">
    <location>
        <begin position="214"/>
        <end position="235"/>
    </location>
</feature>
<protein>
    <recommendedName>
        <fullName evidence="5">Ubiquitin-specific protease family C19-related protein</fullName>
    </recommendedName>
</protein>
<name>A0ABD1YNZ2_9MARC</name>
<feature type="compositionally biased region" description="Low complexity" evidence="1">
    <location>
        <begin position="174"/>
        <end position="185"/>
    </location>
</feature>
<keyword evidence="4" id="KW-1185">Reference proteome</keyword>
<feature type="region of interest" description="Disordered" evidence="1">
    <location>
        <begin position="82"/>
        <end position="192"/>
    </location>
</feature>
<reference evidence="3 4" key="1">
    <citation type="submission" date="2024-09" db="EMBL/GenBank/DDBJ databases">
        <title>Chromosome-scale assembly of Riccia fluitans.</title>
        <authorList>
            <person name="Paukszto L."/>
            <person name="Sawicki J."/>
            <person name="Karawczyk K."/>
            <person name="Piernik-Szablinska J."/>
            <person name="Szczecinska M."/>
            <person name="Mazdziarz M."/>
        </authorList>
    </citation>
    <scope>NUCLEOTIDE SEQUENCE [LARGE SCALE GENOMIC DNA]</scope>
    <source>
        <strain evidence="3">Rf_01</strain>
        <tissue evidence="3">Aerial parts of the thallus</tissue>
    </source>
</reference>
<feature type="compositionally biased region" description="Polar residues" evidence="1">
    <location>
        <begin position="128"/>
        <end position="155"/>
    </location>
</feature>
<dbReference type="Proteomes" id="UP001605036">
    <property type="component" value="Unassembled WGS sequence"/>
</dbReference>
<feature type="compositionally biased region" description="Polar residues" evidence="1">
    <location>
        <begin position="100"/>
        <end position="117"/>
    </location>
</feature>
<dbReference type="InterPro" id="IPR040339">
    <property type="entry name" value="At1g16860-like"/>
</dbReference>
<sequence length="528" mass="55996">MGAPHGNVPGITATRFPSHQLSNGLYVSGLPDQQRDKGPTMGVPQMPYTGGDVKKSGELGKMFDIPVERIVPAKLKRSGTFTAPAKTSSYGASSSHSGPLLSNGNSPLTFGPPSSASAGPAKQPLKPVSNQVSKSGPLTGGAFTSSRQSPNSGPLTKSLDADSANTGHMKKLQSKSVKSGGSVSSTAKLSGSISPTLPATGLITSGPLGSVSTLGAARKSPSGPLDGSAAPSKSFSGLGGNPSAINPLSHDLDYSFRKNFPKVVLWTVIPLFIMGFIAGGFIIAAVHNSVLLIVVGALFLLVVLILSWNTCWGSRTVTGFLEKFRDSELGAAKDGQYVKITGVVTCGSVPLESSYQNVTRCMYTSTGLYEYRSFFSKPAAENHKRFTWGLRYMERHIVDFYISDLQTGLRALVKAGYGARVTPYVDESIVMDLSPHMKDPPPDFLRWLEDRKLSTSGRAMRLKEGYIKEGSTVTVLGVVQRHENVLMIVPPSEAVSTGCQWRKFLLPATLEGIIVACDKSGRNDGVPL</sequence>
<accession>A0ABD1YNZ2</accession>
<evidence type="ECO:0000313" key="3">
    <source>
        <dbReference type="EMBL" id="KAL2632480.1"/>
    </source>
</evidence>
<keyword evidence="2" id="KW-0812">Transmembrane</keyword>
<comment type="caution">
    <text evidence="3">The sequence shown here is derived from an EMBL/GenBank/DDBJ whole genome shotgun (WGS) entry which is preliminary data.</text>
</comment>
<proteinExistence type="predicted"/>
<dbReference type="PANTHER" id="PTHR33709">
    <property type="entry name" value="OSJNBA0035M09.9 PROTEIN"/>
    <property type="match status" value="1"/>
</dbReference>
<feature type="transmembrane region" description="Helical" evidence="2">
    <location>
        <begin position="263"/>
        <end position="284"/>
    </location>
</feature>
<dbReference type="EMBL" id="JBHFFA010000003">
    <property type="protein sequence ID" value="KAL2632480.1"/>
    <property type="molecule type" value="Genomic_DNA"/>
</dbReference>
<gene>
    <name evidence="3" type="ORF">R1flu_003959</name>
</gene>
<keyword evidence="2" id="KW-0472">Membrane</keyword>
<evidence type="ECO:0000256" key="1">
    <source>
        <dbReference type="SAM" id="MobiDB-lite"/>
    </source>
</evidence>
<dbReference type="AlphaFoldDB" id="A0ABD1YNZ2"/>
<feature type="region of interest" description="Disordered" evidence="1">
    <location>
        <begin position="23"/>
        <end position="55"/>
    </location>
</feature>
<organism evidence="3 4">
    <name type="scientific">Riccia fluitans</name>
    <dbReference type="NCBI Taxonomy" id="41844"/>
    <lineage>
        <taxon>Eukaryota</taxon>
        <taxon>Viridiplantae</taxon>
        <taxon>Streptophyta</taxon>
        <taxon>Embryophyta</taxon>
        <taxon>Marchantiophyta</taxon>
        <taxon>Marchantiopsida</taxon>
        <taxon>Marchantiidae</taxon>
        <taxon>Marchantiales</taxon>
        <taxon>Ricciaceae</taxon>
        <taxon>Riccia</taxon>
    </lineage>
</organism>
<evidence type="ECO:0000256" key="2">
    <source>
        <dbReference type="SAM" id="Phobius"/>
    </source>
</evidence>
<evidence type="ECO:0000313" key="4">
    <source>
        <dbReference type="Proteomes" id="UP001605036"/>
    </source>
</evidence>
<evidence type="ECO:0008006" key="5">
    <source>
        <dbReference type="Google" id="ProtNLM"/>
    </source>
</evidence>
<dbReference type="PANTHER" id="PTHR33709:SF4">
    <property type="entry name" value="OS08G0230200 PROTEIN"/>
    <property type="match status" value="1"/>
</dbReference>